<evidence type="ECO:0000256" key="8">
    <source>
        <dbReference type="PIRSR" id="PIRSR006487-1"/>
    </source>
</evidence>
<dbReference type="Pfam" id="PF08669">
    <property type="entry name" value="GCV_T_C"/>
    <property type="match status" value="1"/>
</dbReference>
<dbReference type="Pfam" id="PF01571">
    <property type="entry name" value="GCV_T"/>
    <property type="match status" value="1"/>
</dbReference>
<dbReference type="GO" id="GO:0008168">
    <property type="term" value="F:methyltransferase activity"/>
    <property type="evidence" value="ECO:0007669"/>
    <property type="project" value="UniProtKB-KW"/>
</dbReference>
<evidence type="ECO:0000256" key="6">
    <source>
        <dbReference type="ARBA" id="ARBA00047665"/>
    </source>
</evidence>
<dbReference type="GO" id="GO:0008483">
    <property type="term" value="F:transaminase activity"/>
    <property type="evidence" value="ECO:0007669"/>
    <property type="project" value="UniProtKB-KW"/>
</dbReference>
<dbReference type="InterPro" id="IPR022903">
    <property type="entry name" value="GcvT_bac"/>
</dbReference>
<dbReference type="Proteomes" id="UP000560069">
    <property type="component" value="Unassembled WGS sequence"/>
</dbReference>
<evidence type="ECO:0000313" key="11">
    <source>
        <dbReference type="EMBL" id="NYJ15791.1"/>
    </source>
</evidence>
<comment type="similarity">
    <text evidence="1 7">Belongs to the GcvT family.</text>
</comment>
<dbReference type="SUPFAM" id="SSF101790">
    <property type="entry name" value="Aminomethyltransferase beta-barrel domain"/>
    <property type="match status" value="1"/>
</dbReference>
<feature type="domain" description="GCVT N-terminal" evidence="9">
    <location>
        <begin position="8"/>
        <end position="276"/>
    </location>
</feature>
<feature type="domain" description="Aminomethyltransferase C-terminal" evidence="10">
    <location>
        <begin position="306"/>
        <end position="387"/>
    </location>
</feature>
<dbReference type="PIRSF" id="PIRSF006487">
    <property type="entry name" value="GcvT"/>
    <property type="match status" value="1"/>
</dbReference>
<dbReference type="RefSeq" id="WP_179440825.1">
    <property type="nucleotide sequence ID" value="NZ_BAAALK010000001.1"/>
</dbReference>
<comment type="function">
    <text evidence="7">The glycine cleavage system catalyzes the degradation of glycine.</text>
</comment>
<dbReference type="InterPro" id="IPR006223">
    <property type="entry name" value="GcvT"/>
</dbReference>
<keyword evidence="3 7" id="KW-0032">Aminotransferase</keyword>
<dbReference type="NCBIfam" id="TIGR00528">
    <property type="entry name" value="gcvT"/>
    <property type="match status" value="1"/>
</dbReference>
<dbReference type="InterPro" id="IPR006222">
    <property type="entry name" value="GCVT_N"/>
</dbReference>
<dbReference type="EMBL" id="JACCFQ010000001">
    <property type="protein sequence ID" value="NYJ15791.1"/>
    <property type="molecule type" value="Genomic_DNA"/>
</dbReference>
<dbReference type="SUPFAM" id="SSF103025">
    <property type="entry name" value="Folate-binding domain"/>
    <property type="match status" value="1"/>
</dbReference>
<evidence type="ECO:0000259" key="10">
    <source>
        <dbReference type="Pfam" id="PF08669"/>
    </source>
</evidence>
<keyword evidence="11" id="KW-0489">Methyltransferase</keyword>
<dbReference type="NCBIfam" id="NF001567">
    <property type="entry name" value="PRK00389.1"/>
    <property type="match status" value="1"/>
</dbReference>
<dbReference type="AlphaFoldDB" id="A0A7Z0E656"/>
<accession>A0A7Z0E656</accession>
<sequence>MRETALSAAHAELGASFTDFGGWKMPLKYSSELEEHHAVRTTAGLFDLSHMGEIRIIGPDAATFLNTALVGNLAAVKIGKAKYTLICQEDGGILDDLIAYRIDENEYLLVPNAANREVVAAALSERAAAGPAGAAADGAAPEGTGFEVEVWDESEGISLIAVQGPAAQKIISSVVRANETFLVEELGYYAFTTVSIGGDEILLARTGYTGEDGFELFLPNDKAHALWLALLEAGSDDGLVPCGLACRDSLRLEAGMPLYGNELSTERVSFEAGLPVVSFSKEENFGGRAALEAAKAEGRGKTTGQRLVGLKGLGKRAGRGGYPVLAVEGEDAGATVGAVTSGLPSPTLGYPIAMAYVDIAHTEPGTRLDVDLRGKPQPFEVIPLPFYRRER</sequence>
<comment type="catalytic activity">
    <reaction evidence="6 7">
        <text>N(6)-[(R)-S(8)-aminomethyldihydrolipoyl]-L-lysyl-[protein] + (6S)-5,6,7,8-tetrahydrofolate = N(6)-[(R)-dihydrolipoyl]-L-lysyl-[protein] + (6R)-5,10-methylene-5,6,7,8-tetrahydrofolate + NH4(+)</text>
        <dbReference type="Rhea" id="RHEA:16945"/>
        <dbReference type="Rhea" id="RHEA-COMP:10475"/>
        <dbReference type="Rhea" id="RHEA-COMP:10492"/>
        <dbReference type="ChEBI" id="CHEBI:15636"/>
        <dbReference type="ChEBI" id="CHEBI:28938"/>
        <dbReference type="ChEBI" id="CHEBI:57453"/>
        <dbReference type="ChEBI" id="CHEBI:83100"/>
        <dbReference type="ChEBI" id="CHEBI:83143"/>
        <dbReference type="EC" id="2.1.2.10"/>
    </reaction>
</comment>
<comment type="subunit">
    <text evidence="7">The glycine cleavage system is composed of four proteins: P, T, L and H.</text>
</comment>
<keyword evidence="4 7" id="KW-0808">Transferase</keyword>
<evidence type="ECO:0000256" key="3">
    <source>
        <dbReference type="ARBA" id="ARBA00022576"/>
    </source>
</evidence>
<dbReference type="InterPro" id="IPR013977">
    <property type="entry name" value="GcvT_C"/>
</dbReference>
<dbReference type="GO" id="GO:0004047">
    <property type="term" value="F:aminomethyltransferase activity"/>
    <property type="evidence" value="ECO:0007669"/>
    <property type="project" value="UniProtKB-UniRule"/>
</dbReference>
<dbReference type="GO" id="GO:0005960">
    <property type="term" value="C:glycine cleavage complex"/>
    <property type="evidence" value="ECO:0007669"/>
    <property type="project" value="InterPro"/>
</dbReference>
<dbReference type="PANTHER" id="PTHR43757">
    <property type="entry name" value="AMINOMETHYLTRANSFERASE"/>
    <property type="match status" value="1"/>
</dbReference>
<name>A0A7Z0E656_9MICC</name>
<comment type="caution">
    <text evidence="11">The sequence shown here is derived from an EMBL/GenBank/DDBJ whole genome shotgun (WGS) entry which is preliminary data.</text>
</comment>
<evidence type="ECO:0000256" key="5">
    <source>
        <dbReference type="ARBA" id="ARBA00031395"/>
    </source>
</evidence>
<keyword evidence="12" id="KW-1185">Reference proteome</keyword>
<dbReference type="GO" id="GO:0005829">
    <property type="term" value="C:cytosol"/>
    <property type="evidence" value="ECO:0007669"/>
    <property type="project" value="TreeGrafter"/>
</dbReference>
<dbReference type="InterPro" id="IPR029043">
    <property type="entry name" value="GcvT/YgfZ_C"/>
</dbReference>
<evidence type="ECO:0000256" key="7">
    <source>
        <dbReference type="HAMAP-Rule" id="MF_00259"/>
    </source>
</evidence>
<gene>
    <name evidence="7" type="primary">gcvT</name>
    <name evidence="11" type="ORF">HNR11_000325</name>
</gene>
<evidence type="ECO:0000256" key="1">
    <source>
        <dbReference type="ARBA" id="ARBA00008609"/>
    </source>
</evidence>
<reference evidence="11 12" key="1">
    <citation type="submission" date="2020-07" db="EMBL/GenBank/DDBJ databases">
        <title>Sequencing the genomes of 1000 actinobacteria strains.</title>
        <authorList>
            <person name="Klenk H.-P."/>
        </authorList>
    </citation>
    <scope>NUCLEOTIDE SEQUENCE [LARGE SCALE GENOMIC DNA]</scope>
    <source>
        <strain evidence="11 12">DSM 15664</strain>
    </source>
</reference>
<dbReference type="EC" id="2.1.2.10" evidence="2 7"/>
<dbReference type="InterPro" id="IPR027266">
    <property type="entry name" value="TrmE/GcvT-like"/>
</dbReference>
<evidence type="ECO:0000259" key="9">
    <source>
        <dbReference type="Pfam" id="PF01571"/>
    </source>
</evidence>
<dbReference type="HAMAP" id="MF_00259">
    <property type="entry name" value="GcvT"/>
    <property type="match status" value="1"/>
</dbReference>
<dbReference type="Gene3D" id="3.30.1360.120">
    <property type="entry name" value="Probable tRNA modification gtpase trme, domain 1"/>
    <property type="match status" value="1"/>
</dbReference>
<dbReference type="GO" id="GO:0019464">
    <property type="term" value="P:glycine decarboxylation via glycine cleavage system"/>
    <property type="evidence" value="ECO:0007669"/>
    <property type="project" value="UniProtKB-UniRule"/>
</dbReference>
<dbReference type="InterPro" id="IPR028896">
    <property type="entry name" value="GcvT/YgfZ/DmdA"/>
</dbReference>
<dbReference type="GO" id="GO:0032259">
    <property type="term" value="P:methylation"/>
    <property type="evidence" value="ECO:0007669"/>
    <property type="project" value="UniProtKB-KW"/>
</dbReference>
<dbReference type="PANTHER" id="PTHR43757:SF2">
    <property type="entry name" value="AMINOMETHYLTRANSFERASE, MITOCHONDRIAL"/>
    <property type="match status" value="1"/>
</dbReference>
<protein>
    <recommendedName>
        <fullName evidence="2 7">Aminomethyltransferase</fullName>
        <ecNumber evidence="2 7">2.1.2.10</ecNumber>
    </recommendedName>
    <alternativeName>
        <fullName evidence="5 7">Glycine cleavage system T protein</fullName>
    </alternativeName>
</protein>
<organism evidence="11 12">
    <name type="scientific">Nesterenkonia sandarakina</name>
    <dbReference type="NCBI Taxonomy" id="272918"/>
    <lineage>
        <taxon>Bacteria</taxon>
        <taxon>Bacillati</taxon>
        <taxon>Actinomycetota</taxon>
        <taxon>Actinomycetes</taxon>
        <taxon>Micrococcales</taxon>
        <taxon>Micrococcaceae</taxon>
        <taxon>Nesterenkonia</taxon>
    </lineage>
</organism>
<evidence type="ECO:0000313" key="12">
    <source>
        <dbReference type="Proteomes" id="UP000560069"/>
    </source>
</evidence>
<evidence type="ECO:0000256" key="2">
    <source>
        <dbReference type="ARBA" id="ARBA00012616"/>
    </source>
</evidence>
<proteinExistence type="inferred from homology"/>
<feature type="binding site" evidence="8">
    <location>
        <position position="215"/>
    </location>
    <ligand>
        <name>substrate</name>
    </ligand>
</feature>
<evidence type="ECO:0000256" key="4">
    <source>
        <dbReference type="ARBA" id="ARBA00022679"/>
    </source>
</evidence>